<dbReference type="Gene3D" id="3.30.465.10">
    <property type="match status" value="1"/>
</dbReference>
<dbReference type="GO" id="GO:0005886">
    <property type="term" value="C:plasma membrane"/>
    <property type="evidence" value="ECO:0007669"/>
    <property type="project" value="UniProtKB-SubCell"/>
</dbReference>
<keyword evidence="14" id="KW-1185">Reference proteome</keyword>
<dbReference type="InterPro" id="IPR044751">
    <property type="entry name" value="Ion_transp-like_CBS"/>
</dbReference>
<evidence type="ECO:0000313" key="14">
    <source>
        <dbReference type="Proteomes" id="UP000037784"/>
    </source>
</evidence>
<dbReference type="InterPro" id="IPR016169">
    <property type="entry name" value="FAD-bd_PCMH_sub2"/>
</dbReference>
<dbReference type="SMART" id="SM00116">
    <property type="entry name" value="CBS"/>
    <property type="match status" value="2"/>
</dbReference>
<keyword evidence="7 9" id="KW-0129">CBS domain</keyword>
<feature type="compositionally biased region" description="Polar residues" evidence="10">
    <location>
        <begin position="435"/>
        <end position="448"/>
    </location>
</feature>
<organism evidence="13 14">
    <name type="scientific">Ardenticatena maritima</name>
    <dbReference type="NCBI Taxonomy" id="872965"/>
    <lineage>
        <taxon>Bacteria</taxon>
        <taxon>Bacillati</taxon>
        <taxon>Chloroflexota</taxon>
        <taxon>Ardenticatenia</taxon>
        <taxon>Ardenticatenales</taxon>
        <taxon>Ardenticatenaceae</taxon>
        <taxon>Ardenticatena</taxon>
    </lineage>
</organism>
<evidence type="ECO:0000256" key="9">
    <source>
        <dbReference type="PROSITE-ProRule" id="PRU00703"/>
    </source>
</evidence>
<evidence type="ECO:0000256" key="4">
    <source>
        <dbReference type="ARBA" id="ARBA00022692"/>
    </source>
</evidence>
<proteinExistence type="inferred from homology"/>
<dbReference type="FunFam" id="3.10.580.10:FF:000002">
    <property type="entry name" value="Magnesium/cobalt efflux protein CorC"/>
    <property type="match status" value="1"/>
</dbReference>
<dbReference type="GO" id="GO:0050660">
    <property type="term" value="F:flavin adenine dinucleotide binding"/>
    <property type="evidence" value="ECO:0007669"/>
    <property type="project" value="InterPro"/>
</dbReference>
<comment type="similarity">
    <text evidence="2">Belongs to the UPF0053 family.</text>
</comment>
<feature type="transmembrane region" description="Helical" evidence="11">
    <location>
        <begin position="89"/>
        <end position="109"/>
    </location>
</feature>
<dbReference type="PANTHER" id="PTHR22777:SF32">
    <property type="entry name" value="UPF0053 INNER MEMBRANE PROTEIN YFJD"/>
    <property type="match status" value="1"/>
</dbReference>
<keyword evidence="8 11" id="KW-0472">Membrane</keyword>
<dbReference type="EMBL" id="BBZA01000056">
    <property type="protein sequence ID" value="GAP62416.1"/>
    <property type="molecule type" value="Genomic_DNA"/>
</dbReference>
<keyword evidence="3" id="KW-1003">Cell membrane</keyword>
<dbReference type="Pfam" id="PF01595">
    <property type="entry name" value="CNNM"/>
    <property type="match status" value="1"/>
</dbReference>
<accession>A0A0M8K8F9</accession>
<keyword evidence="6 11" id="KW-1133">Transmembrane helix</keyword>
<dbReference type="InterPro" id="IPR002550">
    <property type="entry name" value="CNNM"/>
</dbReference>
<dbReference type="InterPro" id="IPR036318">
    <property type="entry name" value="FAD-bd_PCMH-like_sf"/>
</dbReference>
<evidence type="ECO:0000256" key="2">
    <source>
        <dbReference type="ARBA" id="ARBA00006337"/>
    </source>
</evidence>
<dbReference type="Proteomes" id="UP000037784">
    <property type="component" value="Unassembled WGS sequence"/>
</dbReference>
<dbReference type="InterPro" id="IPR005170">
    <property type="entry name" value="Transptr-assoc_dom"/>
</dbReference>
<dbReference type="CDD" id="cd04590">
    <property type="entry name" value="CBS_pair_CorC_HlyC_assoc"/>
    <property type="match status" value="1"/>
</dbReference>
<evidence type="ECO:0000256" key="1">
    <source>
        <dbReference type="ARBA" id="ARBA00004651"/>
    </source>
</evidence>
<evidence type="ECO:0000313" key="13">
    <source>
        <dbReference type="EMBL" id="GAP62416.1"/>
    </source>
</evidence>
<keyword evidence="4 11" id="KW-0812">Transmembrane</keyword>
<evidence type="ECO:0000256" key="3">
    <source>
        <dbReference type="ARBA" id="ARBA00022475"/>
    </source>
</evidence>
<dbReference type="AlphaFoldDB" id="A0A0M8K8F9"/>
<evidence type="ECO:0000256" key="7">
    <source>
        <dbReference type="ARBA" id="ARBA00023122"/>
    </source>
</evidence>
<feature type="region of interest" description="Disordered" evidence="10">
    <location>
        <begin position="413"/>
        <end position="456"/>
    </location>
</feature>
<keyword evidence="5" id="KW-0677">Repeat</keyword>
<gene>
    <name evidence="13" type="ORF">ARMA_0839</name>
</gene>
<feature type="domain" description="CBS" evidence="12">
    <location>
        <begin position="272"/>
        <end position="329"/>
    </location>
</feature>
<evidence type="ECO:0000256" key="10">
    <source>
        <dbReference type="SAM" id="MobiDB-lite"/>
    </source>
</evidence>
<evidence type="ECO:0000256" key="8">
    <source>
        <dbReference type="ARBA" id="ARBA00023136"/>
    </source>
</evidence>
<evidence type="ECO:0000256" key="6">
    <source>
        <dbReference type="ARBA" id="ARBA00022989"/>
    </source>
</evidence>
<evidence type="ECO:0000256" key="5">
    <source>
        <dbReference type="ARBA" id="ARBA00022737"/>
    </source>
</evidence>
<feature type="domain" description="CBS" evidence="12">
    <location>
        <begin position="205"/>
        <end position="267"/>
    </location>
</feature>
<dbReference type="InterPro" id="IPR046342">
    <property type="entry name" value="CBS_dom_sf"/>
</dbReference>
<sequence length="456" mass="51013">MEPDSSSPLALVLVVIVLFLYAFVTYAETVLRTYPRSQLFTDKHRSLATHLRDHPLHASLAFAAVRLPLLMVAFVALMPSATRLPWSPWAFFGVIMLVFLAVGHILPATLARHISPRNADIIFYLIQGLLWLSKPILAFYERLLGLEPQRESEEDPQINILSDDEIRILATIVGETEAVEGLPEDERRMIERILDLDKTNVREVMTPRIHIVALPETATLADAIALILEEGHSRIPIYRDNIDNIVGLLYAKDLFKPLQAGHLHCTIAESGILRQPLFVPESKKLDRLLKEMQQQHMHLAVVVDEYGGTAGIATIEDIMEEIVGDIQDEYDEEAPEIEHLSPTELLCHAHADIDHINSILNVALPTDTSDTIGGLLYALLGDIPEVGHEEIIDGARLRVVERDERRITKVHVQKLPPDASLEEEETPATTRDEPSTSAKETPPQNTSMHYGFDTVG</sequence>
<name>A0A0M8K8F9_9CHLR</name>
<feature type="transmembrane region" description="Helical" evidence="11">
    <location>
        <begin position="121"/>
        <end position="140"/>
    </location>
</feature>
<feature type="transmembrane region" description="Helical" evidence="11">
    <location>
        <begin position="56"/>
        <end position="77"/>
    </location>
</feature>
<dbReference type="SUPFAM" id="SSF54631">
    <property type="entry name" value="CBS-domain pair"/>
    <property type="match status" value="1"/>
</dbReference>
<dbReference type="InterPro" id="IPR000644">
    <property type="entry name" value="CBS_dom"/>
</dbReference>
<dbReference type="Pfam" id="PF00571">
    <property type="entry name" value="CBS"/>
    <property type="match status" value="2"/>
</dbReference>
<dbReference type="SUPFAM" id="SSF56176">
    <property type="entry name" value="FAD-binding/transporter-associated domain-like"/>
    <property type="match status" value="1"/>
</dbReference>
<evidence type="ECO:0000259" key="12">
    <source>
        <dbReference type="PROSITE" id="PS51371"/>
    </source>
</evidence>
<reference evidence="13 14" key="1">
    <citation type="journal article" date="2015" name="Genome Announc.">
        <title>Draft Genome Sequence of a Heterotrophic Facultative Anaerobic Thermophilic Bacterium, Ardenticatena maritima Strain 110ST.</title>
        <authorList>
            <person name="Kawaichi S."/>
            <person name="Yoshida T."/>
            <person name="Sako Y."/>
            <person name="Nakamura R."/>
        </authorList>
    </citation>
    <scope>NUCLEOTIDE SEQUENCE [LARGE SCALE GENOMIC DNA]</scope>
    <source>
        <strain evidence="13 14">110S</strain>
    </source>
</reference>
<dbReference type="PROSITE" id="PS51371">
    <property type="entry name" value="CBS"/>
    <property type="match status" value="2"/>
</dbReference>
<dbReference type="SMART" id="SM01091">
    <property type="entry name" value="CorC_HlyC"/>
    <property type="match status" value="1"/>
</dbReference>
<dbReference type="Gene3D" id="3.10.580.10">
    <property type="entry name" value="CBS-domain"/>
    <property type="match status" value="1"/>
</dbReference>
<comment type="caution">
    <text evidence="13">The sequence shown here is derived from an EMBL/GenBank/DDBJ whole genome shotgun (WGS) entry which is preliminary data.</text>
</comment>
<dbReference type="InParanoid" id="A0A0M8K8F9"/>
<dbReference type="Pfam" id="PF03471">
    <property type="entry name" value="CorC_HlyC"/>
    <property type="match status" value="1"/>
</dbReference>
<comment type="subcellular location">
    <subcellularLocation>
        <location evidence="1">Cell membrane</location>
        <topology evidence="1">Multi-pass membrane protein</topology>
    </subcellularLocation>
</comment>
<evidence type="ECO:0000256" key="11">
    <source>
        <dbReference type="SAM" id="Phobius"/>
    </source>
</evidence>
<dbReference type="PANTHER" id="PTHR22777">
    <property type="entry name" value="HEMOLYSIN-RELATED"/>
    <property type="match status" value="1"/>
</dbReference>
<reference evidence="14" key="2">
    <citation type="submission" date="2015-08" db="EMBL/GenBank/DDBJ databases">
        <title>Draft Genome Sequence of a Heterotrophic Facultative Anaerobic Bacterium Ardenticatena maritima Strain 110S.</title>
        <authorList>
            <person name="Kawaichi S."/>
            <person name="Yoshida T."/>
            <person name="Sako Y."/>
            <person name="Nakamura R."/>
        </authorList>
    </citation>
    <scope>NUCLEOTIDE SEQUENCE [LARGE SCALE GENOMIC DNA]</scope>
    <source>
        <strain evidence="14">110S</strain>
    </source>
</reference>
<protein>
    <recommendedName>
        <fullName evidence="12">CBS domain-containing protein</fullName>
    </recommendedName>
</protein>